<evidence type="ECO:0000313" key="2">
    <source>
        <dbReference type="EMBL" id="MCY1009360.1"/>
    </source>
</evidence>
<dbReference type="EMBL" id="JAPNKE010000002">
    <property type="protein sequence ID" value="MCY1009360.1"/>
    <property type="molecule type" value="Genomic_DNA"/>
</dbReference>
<proteinExistence type="predicted"/>
<organism evidence="2 3">
    <name type="scientific">Nannocystis pusilla</name>
    <dbReference type="NCBI Taxonomy" id="889268"/>
    <lineage>
        <taxon>Bacteria</taxon>
        <taxon>Pseudomonadati</taxon>
        <taxon>Myxococcota</taxon>
        <taxon>Polyangia</taxon>
        <taxon>Nannocystales</taxon>
        <taxon>Nannocystaceae</taxon>
        <taxon>Nannocystis</taxon>
    </lineage>
</organism>
<gene>
    <name evidence="2" type="ORF">OV079_28105</name>
</gene>
<comment type="caution">
    <text evidence="2">The sequence shown here is derived from an EMBL/GenBank/DDBJ whole genome shotgun (WGS) entry which is preliminary data.</text>
</comment>
<evidence type="ECO:0000313" key="3">
    <source>
        <dbReference type="Proteomes" id="UP001150924"/>
    </source>
</evidence>
<name>A0A9X3EU68_9BACT</name>
<evidence type="ECO:0000256" key="1">
    <source>
        <dbReference type="SAM" id="MobiDB-lite"/>
    </source>
</evidence>
<feature type="compositionally biased region" description="Low complexity" evidence="1">
    <location>
        <begin position="8"/>
        <end position="18"/>
    </location>
</feature>
<protein>
    <submittedName>
        <fullName evidence="2">Uncharacterized protein</fullName>
    </submittedName>
</protein>
<dbReference type="Proteomes" id="UP001150924">
    <property type="component" value="Unassembled WGS sequence"/>
</dbReference>
<dbReference type="RefSeq" id="WP_267772024.1">
    <property type="nucleotide sequence ID" value="NZ_JAPNKE010000002.1"/>
</dbReference>
<feature type="region of interest" description="Disordered" evidence="1">
    <location>
        <begin position="1"/>
        <end position="81"/>
    </location>
</feature>
<sequence>MTTPIMAPNPAASGSGAALFIELETQEPFDHEHEGEGEQRPDDRCDEEAGDHRVRRAEPPSGAVLEHGRQREHLQRRLDHP</sequence>
<accession>A0A9X3EU68</accession>
<reference evidence="2" key="1">
    <citation type="submission" date="2022-11" db="EMBL/GenBank/DDBJ databases">
        <title>Minimal conservation of predation-associated metabolite biosynthetic gene clusters underscores biosynthetic potential of Myxococcota including descriptions for ten novel species: Archangium lansinium sp. nov., Myxococcus landrumus sp. nov., Nannocystis bai.</title>
        <authorList>
            <person name="Ahearne A."/>
            <person name="Stevens C."/>
            <person name="Phillips K."/>
        </authorList>
    </citation>
    <scope>NUCLEOTIDE SEQUENCE</scope>
    <source>
        <strain evidence="2">Na p29</strain>
    </source>
</reference>
<dbReference type="AlphaFoldDB" id="A0A9X3EU68"/>
<feature type="compositionally biased region" description="Basic and acidic residues" evidence="1">
    <location>
        <begin position="28"/>
        <end position="43"/>
    </location>
</feature>
<keyword evidence="3" id="KW-1185">Reference proteome</keyword>
<feature type="compositionally biased region" description="Basic and acidic residues" evidence="1">
    <location>
        <begin position="66"/>
        <end position="81"/>
    </location>
</feature>